<feature type="non-terminal residue" evidence="7">
    <location>
        <position position="58"/>
    </location>
</feature>
<gene>
    <name evidence="7" type="ORF">S06H3_01280</name>
</gene>
<evidence type="ECO:0000256" key="5">
    <source>
        <dbReference type="ARBA" id="ARBA00023239"/>
    </source>
</evidence>
<dbReference type="InterPro" id="IPR003770">
    <property type="entry name" value="MLTG-like"/>
</dbReference>
<comment type="caution">
    <text evidence="7">The sequence shown here is derived from an EMBL/GenBank/DDBJ whole genome shotgun (WGS) entry which is preliminary data.</text>
</comment>
<evidence type="ECO:0000256" key="6">
    <source>
        <dbReference type="ARBA" id="ARBA00023316"/>
    </source>
</evidence>
<dbReference type="GO" id="GO:0071555">
    <property type="term" value="P:cell wall organization"/>
    <property type="evidence" value="ECO:0007669"/>
    <property type="project" value="UniProtKB-KW"/>
</dbReference>
<dbReference type="AlphaFoldDB" id="X1JRD0"/>
<keyword evidence="5" id="KW-0456">Lyase</keyword>
<keyword evidence="1" id="KW-1003">Cell membrane</keyword>
<evidence type="ECO:0000256" key="4">
    <source>
        <dbReference type="ARBA" id="ARBA00023136"/>
    </source>
</evidence>
<dbReference type="PANTHER" id="PTHR30518">
    <property type="entry name" value="ENDOLYTIC MUREIN TRANSGLYCOSYLASE"/>
    <property type="match status" value="1"/>
</dbReference>
<dbReference type="Pfam" id="PF02618">
    <property type="entry name" value="YceG"/>
    <property type="match status" value="1"/>
</dbReference>
<dbReference type="EMBL" id="BARV01000310">
    <property type="protein sequence ID" value="GAH96622.1"/>
    <property type="molecule type" value="Genomic_DNA"/>
</dbReference>
<keyword evidence="6" id="KW-0961">Cell wall biogenesis/degradation</keyword>
<dbReference type="PANTHER" id="PTHR30518:SF2">
    <property type="entry name" value="ENDOLYTIC MUREIN TRANSGLYCOSYLASE"/>
    <property type="match status" value="1"/>
</dbReference>
<keyword evidence="4" id="KW-0472">Membrane</keyword>
<evidence type="ECO:0000256" key="2">
    <source>
        <dbReference type="ARBA" id="ARBA00022692"/>
    </source>
</evidence>
<accession>X1JRD0</accession>
<dbReference type="GO" id="GO:0016829">
    <property type="term" value="F:lyase activity"/>
    <property type="evidence" value="ECO:0007669"/>
    <property type="project" value="UniProtKB-KW"/>
</dbReference>
<evidence type="ECO:0000256" key="3">
    <source>
        <dbReference type="ARBA" id="ARBA00022989"/>
    </source>
</evidence>
<organism evidence="7">
    <name type="scientific">marine sediment metagenome</name>
    <dbReference type="NCBI Taxonomy" id="412755"/>
    <lineage>
        <taxon>unclassified sequences</taxon>
        <taxon>metagenomes</taxon>
        <taxon>ecological metagenomes</taxon>
    </lineage>
</organism>
<keyword evidence="3" id="KW-1133">Transmembrane helix</keyword>
<name>X1JRD0_9ZZZZ</name>
<sequence>MPLQVDATIVYITGKKTTKILKEELRIDSPYNTYKYKGLPLGPISNPGLESILAAIYP</sequence>
<keyword evidence="2" id="KW-0812">Transmembrane</keyword>
<protein>
    <submittedName>
        <fullName evidence="7">Uncharacterized protein</fullName>
    </submittedName>
</protein>
<evidence type="ECO:0000256" key="1">
    <source>
        <dbReference type="ARBA" id="ARBA00022475"/>
    </source>
</evidence>
<reference evidence="7" key="1">
    <citation type="journal article" date="2014" name="Front. Microbiol.">
        <title>High frequency of phylogenetically diverse reductive dehalogenase-homologous genes in deep subseafloor sedimentary metagenomes.</title>
        <authorList>
            <person name="Kawai M."/>
            <person name="Futagami T."/>
            <person name="Toyoda A."/>
            <person name="Takaki Y."/>
            <person name="Nishi S."/>
            <person name="Hori S."/>
            <person name="Arai W."/>
            <person name="Tsubouchi T."/>
            <person name="Morono Y."/>
            <person name="Uchiyama I."/>
            <person name="Ito T."/>
            <person name="Fujiyama A."/>
            <person name="Inagaki F."/>
            <person name="Takami H."/>
        </authorList>
    </citation>
    <scope>NUCLEOTIDE SEQUENCE</scope>
    <source>
        <strain evidence="7">Expedition CK06-06</strain>
    </source>
</reference>
<evidence type="ECO:0000313" key="7">
    <source>
        <dbReference type="EMBL" id="GAH96622.1"/>
    </source>
</evidence>
<proteinExistence type="predicted"/>